<protein>
    <recommendedName>
        <fullName evidence="3">BTB domain-containing protein</fullName>
    </recommendedName>
</protein>
<keyword evidence="2" id="KW-1185">Reference proteome</keyword>
<evidence type="ECO:0000313" key="1">
    <source>
        <dbReference type="EMBL" id="KAK8875610.1"/>
    </source>
</evidence>
<gene>
    <name evidence="1" type="ORF">M9Y10_005779</name>
</gene>
<dbReference type="Proteomes" id="UP001470230">
    <property type="component" value="Unassembled WGS sequence"/>
</dbReference>
<proteinExistence type="predicted"/>
<accession>A0ABR2JD16</accession>
<evidence type="ECO:0008006" key="3">
    <source>
        <dbReference type="Google" id="ProtNLM"/>
    </source>
</evidence>
<sequence>MSKQGVLMNLGNESDDEESVSGHLIEIKLTSITIQISFIQLYKYSQLFRDKYLTEESRESLSEEILQFQNQFDIKEENIILFFKLIQDENVSIINDNYRDLRKLSDYFKVQKLRKFLDKYSKNYLTDLDSIIIQILNSPLLKDPTMGYNDTVNAELEDKLCDKINDCFQNSFFCKIANFNHLSYLFKK</sequence>
<comment type="caution">
    <text evidence="1">The sequence shown here is derived from an EMBL/GenBank/DDBJ whole genome shotgun (WGS) entry which is preliminary data.</text>
</comment>
<reference evidence="1 2" key="1">
    <citation type="submission" date="2024-04" db="EMBL/GenBank/DDBJ databases">
        <title>Tritrichomonas musculus Genome.</title>
        <authorList>
            <person name="Alves-Ferreira E."/>
            <person name="Grigg M."/>
            <person name="Lorenzi H."/>
            <person name="Galac M."/>
        </authorList>
    </citation>
    <scope>NUCLEOTIDE SEQUENCE [LARGE SCALE GENOMIC DNA]</scope>
    <source>
        <strain evidence="1 2">EAF2021</strain>
    </source>
</reference>
<name>A0ABR2JD16_9EUKA</name>
<dbReference type="EMBL" id="JAPFFF010000012">
    <property type="protein sequence ID" value="KAK8875610.1"/>
    <property type="molecule type" value="Genomic_DNA"/>
</dbReference>
<evidence type="ECO:0000313" key="2">
    <source>
        <dbReference type="Proteomes" id="UP001470230"/>
    </source>
</evidence>
<organism evidence="1 2">
    <name type="scientific">Tritrichomonas musculus</name>
    <dbReference type="NCBI Taxonomy" id="1915356"/>
    <lineage>
        <taxon>Eukaryota</taxon>
        <taxon>Metamonada</taxon>
        <taxon>Parabasalia</taxon>
        <taxon>Tritrichomonadida</taxon>
        <taxon>Tritrichomonadidae</taxon>
        <taxon>Tritrichomonas</taxon>
    </lineage>
</organism>